<evidence type="ECO:0000256" key="1">
    <source>
        <dbReference type="ARBA" id="ARBA00022679"/>
    </source>
</evidence>
<dbReference type="PROSITE" id="PS51257">
    <property type="entry name" value="PROKAR_LIPOPROTEIN"/>
    <property type="match status" value="1"/>
</dbReference>
<dbReference type="PANTHER" id="PTHR11364">
    <property type="entry name" value="THIOSULFATE SULFERTANSFERASE"/>
    <property type="match status" value="1"/>
</dbReference>
<feature type="domain" description="Rhodanese" evidence="4">
    <location>
        <begin position="51"/>
        <end position="163"/>
    </location>
</feature>
<protein>
    <submittedName>
        <fullName evidence="5">Rhodanese-like domain-containing protein</fullName>
    </submittedName>
</protein>
<keyword evidence="2" id="KW-0677">Repeat</keyword>
<organism evidence="5 6">
    <name type="scientific">Tepidibacter hydrothermalis</name>
    <dbReference type="NCBI Taxonomy" id="3036126"/>
    <lineage>
        <taxon>Bacteria</taxon>
        <taxon>Bacillati</taxon>
        <taxon>Bacillota</taxon>
        <taxon>Clostridia</taxon>
        <taxon>Peptostreptococcales</taxon>
        <taxon>Peptostreptococcaceae</taxon>
        <taxon>Tepidibacter</taxon>
    </lineage>
</organism>
<dbReference type="Pfam" id="PF00581">
    <property type="entry name" value="Rhodanese"/>
    <property type="match status" value="3"/>
</dbReference>
<dbReference type="PANTHER" id="PTHR11364:SF27">
    <property type="entry name" value="SULFURTRANSFERASE"/>
    <property type="match status" value="1"/>
</dbReference>
<dbReference type="InterPro" id="IPR045078">
    <property type="entry name" value="TST/MPST-like"/>
</dbReference>
<dbReference type="SMART" id="SM00450">
    <property type="entry name" value="RHOD"/>
    <property type="match status" value="3"/>
</dbReference>
<dbReference type="RefSeq" id="WP_277732161.1">
    <property type="nucleotide sequence ID" value="NZ_CP120733.1"/>
</dbReference>
<keyword evidence="1" id="KW-0808">Transferase</keyword>
<dbReference type="SUPFAM" id="SSF52821">
    <property type="entry name" value="Rhodanese/Cell cycle control phosphatase"/>
    <property type="match status" value="3"/>
</dbReference>
<dbReference type="Gene3D" id="3.40.250.10">
    <property type="entry name" value="Rhodanese-like domain"/>
    <property type="match status" value="3"/>
</dbReference>
<gene>
    <name evidence="5" type="ORF">P4S50_17775</name>
</gene>
<dbReference type="EMBL" id="CP120733">
    <property type="protein sequence ID" value="WFD10183.1"/>
    <property type="molecule type" value="Genomic_DNA"/>
</dbReference>
<feature type="domain" description="Rhodanese" evidence="4">
    <location>
        <begin position="191"/>
        <end position="303"/>
    </location>
</feature>
<reference evidence="5 6" key="1">
    <citation type="submission" date="2023-03" db="EMBL/GenBank/DDBJ databases">
        <title>Complete genome sequence of Tepidibacter sp. SWIR-1, isolated from a deep-sea hydrothermal vent.</title>
        <authorList>
            <person name="Li X."/>
        </authorList>
    </citation>
    <scope>NUCLEOTIDE SEQUENCE [LARGE SCALE GENOMIC DNA]</scope>
    <source>
        <strain evidence="5 6">SWIR-1</strain>
    </source>
</reference>
<evidence type="ECO:0000313" key="6">
    <source>
        <dbReference type="Proteomes" id="UP001222800"/>
    </source>
</evidence>
<evidence type="ECO:0000256" key="2">
    <source>
        <dbReference type="ARBA" id="ARBA00022737"/>
    </source>
</evidence>
<proteinExistence type="predicted"/>
<dbReference type="InterPro" id="IPR001763">
    <property type="entry name" value="Rhodanese-like_dom"/>
</dbReference>
<evidence type="ECO:0000256" key="3">
    <source>
        <dbReference type="SAM" id="SignalP"/>
    </source>
</evidence>
<dbReference type="InterPro" id="IPR036873">
    <property type="entry name" value="Rhodanese-like_dom_sf"/>
</dbReference>
<evidence type="ECO:0000259" key="4">
    <source>
        <dbReference type="PROSITE" id="PS50206"/>
    </source>
</evidence>
<keyword evidence="6" id="KW-1185">Reference proteome</keyword>
<keyword evidence="3" id="KW-0732">Signal</keyword>
<dbReference type="Proteomes" id="UP001222800">
    <property type="component" value="Chromosome"/>
</dbReference>
<name>A0ABY8EHE7_9FIRM</name>
<feature type="signal peptide" evidence="3">
    <location>
        <begin position="1"/>
        <end position="19"/>
    </location>
</feature>
<evidence type="ECO:0000313" key="5">
    <source>
        <dbReference type="EMBL" id="WFD10183.1"/>
    </source>
</evidence>
<dbReference type="CDD" id="cd01448">
    <property type="entry name" value="TST_Repeat_1"/>
    <property type="match status" value="1"/>
</dbReference>
<feature type="domain" description="Rhodanese" evidence="4">
    <location>
        <begin position="337"/>
        <end position="459"/>
    </location>
</feature>
<sequence length="465" mass="52212">MKKALIITLSLMMVIFGLAGCSNDDKKQEANNDSKSEYNIADTQKVEDALKDESWVVVDTRLNDAFNGWKLDGISRGGRIKGAVDFSANWLNVEVDEKKVNKEEVLNEALETKGITKDKNIVLYDANGKDSKEVAEYLKEKGFNNLYLYDVNKWADDDKLPMEKYKNYQLIVPASITKDVIDGKKPESFENAKNIKIVEASWGEEKTSYAKGHIPTSFHINTDEIEPPAVEPPMMWMLADDETLKSVALKYGFTKDDTVIVTGEEPMSSYRVATVLRYIGVNDVRVLNGGTMAWTMAGYELETTSNKATPVEDFGGVIPGNPDVIDTMEETKEGLKTPDKFTLVDNRTWDEYIGKSSGYSYHDKMGRVPGSVFGYAGKTDSYSLDYFRNIDKTMRNANEFLDLWKKQGIDTTKHLSFMCGSGWRVAEIYTYSDVVGLEDISIFSDGWIGWSNDSSNPTETGEPKK</sequence>
<dbReference type="PROSITE" id="PS50206">
    <property type="entry name" value="RHODANESE_3"/>
    <property type="match status" value="3"/>
</dbReference>
<feature type="chain" id="PRO_5046841274" evidence="3">
    <location>
        <begin position="20"/>
        <end position="465"/>
    </location>
</feature>
<accession>A0ABY8EHE7</accession>